<reference evidence="2 3" key="1">
    <citation type="submission" date="2020-01" db="EMBL/GenBank/DDBJ databases">
        <title>Complete genome sequence of Chitinophaga sp. H33E-04 isolated from quinoa roots.</title>
        <authorList>
            <person name="Weon H.-Y."/>
            <person name="Lee S.A."/>
        </authorList>
    </citation>
    <scope>NUCLEOTIDE SEQUENCE [LARGE SCALE GENOMIC DNA]</scope>
    <source>
        <strain evidence="2 3">H33E-04</strain>
    </source>
</reference>
<dbReference type="PANTHER" id="PTHR43433">
    <property type="entry name" value="HYDROLASE, ALPHA/BETA FOLD FAMILY PROTEIN"/>
    <property type="match status" value="1"/>
</dbReference>
<dbReference type="PANTHER" id="PTHR43433:SF10">
    <property type="entry name" value="AB HYDROLASE-1 DOMAIN-CONTAINING PROTEIN"/>
    <property type="match status" value="1"/>
</dbReference>
<gene>
    <name evidence="2" type="ORF">GWR21_26350</name>
</gene>
<name>A0A6B9ZMA5_9BACT</name>
<sequence>MSIVVNYHATAPTQYIDVDGIRYAYRVLGEPSAIPLICFQHFTGTLDNWDPIITNGLAANRQVIIFDNKGVGNSTGTTPDSVAAMTADAIEFIAALGIKKFDILGFSLGGFIAQYMAHIRPDLIRKIIIVGAAPQGVKVLHTFPELIAKAMQLTPPERFLFIFFTASEASRSKGRATLGRLYERQADRDEETVLPAVQAQMTAITNWGKAPADIELSKITHPVMIIQGSNDEMMDSHTSYELFQQLPDAVLSFYPDAAHGSFYQYPELFVNQAEYFLSQY</sequence>
<accession>A0A6B9ZMA5</accession>
<dbReference type="InterPro" id="IPR029058">
    <property type="entry name" value="AB_hydrolase_fold"/>
</dbReference>
<dbReference type="EMBL" id="CP048113">
    <property type="protein sequence ID" value="QHS62979.1"/>
    <property type="molecule type" value="Genomic_DNA"/>
</dbReference>
<dbReference type="Pfam" id="PF00561">
    <property type="entry name" value="Abhydrolase_1"/>
    <property type="match status" value="1"/>
</dbReference>
<organism evidence="2 3">
    <name type="scientific">Chitinophaga agri</name>
    <dbReference type="NCBI Taxonomy" id="2703787"/>
    <lineage>
        <taxon>Bacteria</taxon>
        <taxon>Pseudomonadati</taxon>
        <taxon>Bacteroidota</taxon>
        <taxon>Chitinophagia</taxon>
        <taxon>Chitinophagales</taxon>
        <taxon>Chitinophagaceae</taxon>
        <taxon>Chitinophaga</taxon>
    </lineage>
</organism>
<dbReference type="SUPFAM" id="SSF53474">
    <property type="entry name" value="alpha/beta-Hydrolases"/>
    <property type="match status" value="1"/>
</dbReference>
<evidence type="ECO:0000313" key="3">
    <source>
        <dbReference type="Proteomes" id="UP000476411"/>
    </source>
</evidence>
<keyword evidence="3" id="KW-1185">Reference proteome</keyword>
<dbReference type="AlphaFoldDB" id="A0A6B9ZMA5"/>
<dbReference type="GO" id="GO:0016787">
    <property type="term" value="F:hydrolase activity"/>
    <property type="evidence" value="ECO:0007669"/>
    <property type="project" value="UniProtKB-KW"/>
</dbReference>
<dbReference type="InterPro" id="IPR000073">
    <property type="entry name" value="AB_hydrolase_1"/>
</dbReference>
<dbReference type="RefSeq" id="WP_162334703.1">
    <property type="nucleotide sequence ID" value="NZ_CP048113.1"/>
</dbReference>
<evidence type="ECO:0000259" key="1">
    <source>
        <dbReference type="Pfam" id="PF00561"/>
    </source>
</evidence>
<keyword evidence="2" id="KW-0378">Hydrolase</keyword>
<dbReference type="InterPro" id="IPR050471">
    <property type="entry name" value="AB_hydrolase"/>
</dbReference>
<evidence type="ECO:0000313" key="2">
    <source>
        <dbReference type="EMBL" id="QHS62979.1"/>
    </source>
</evidence>
<feature type="domain" description="AB hydrolase-1" evidence="1">
    <location>
        <begin position="35"/>
        <end position="263"/>
    </location>
</feature>
<dbReference type="Proteomes" id="UP000476411">
    <property type="component" value="Chromosome"/>
</dbReference>
<dbReference type="Gene3D" id="3.40.50.1820">
    <property type="entry name" value="alpha/beta hydrolase"/>
    <property type="match status" value="1"/>
</dbReference>
<dbReference type="KEGG" id="chih:GWR21_26350"/>
<protein>
    <submittedName>
        <fullName evidence="2">Alpha/beta hydrolase</fullName>
    </submittedName>
</protein>
<proteinExistence type="predicted"/>
<dbReference type="PRINTS" id="PR00111">
    <property type="entry name" value="ABHYDROLASE"/>
</dbReference>